<dbReference type="Pfam" id="PF13966">
    <property type="entry name" value="zf-RVT"/>
    <property type="match status" value="1"/>
</dbReference>
<reference evidence="4 5" key="1">
    <citation type="submission" date="2018-06" db="EMBL/GenBank/DDBJ databases">
        <title>WGS assembly of Brassica rapa FPsc.</title>
        <authorList>
            <person name="Bowman J."/>
            <person name="Kohchi T."/>
            <person name="Yamato K."/>
            <person name="Jenkins J."/>
            <person name="Shu S."/>
            <person name="Ishizaki K."/>
            <person name="Yamaoka S."/>
            <person name="Nishihama R."/>
            <person name="Nakamura Y."/>
            <person name="Berger F."/>
            <person name="Adam C."/>
            <person name="Aki S."/>
            <person name="Althoff F."/>
            <person name="Araki T."/>
            <person name="Arteaga-Vazquez M."/>
            <person name="Balasubrmanian S."/>
            <person name="Bauer D."/>
            <person name="Boehm C."/>
            <person name="Briginshaw L."/>
            <person name="Caballero-Perez J."/>
            <person name="Catarino B."/>
            <person name="Chen F."/>
            <person name="Chiyoda S."/>
            <person name="Chovatia M."/>
            <person name="Davies K."/>
            <person name="Delmans M."/>
            <person name="Demura T."/>
            <person name="Dierschke T."/>
            <person name="Dolan L."/>
            <person name="Dorantes-Acosta A."/>
            <person name="Eklund D."/>
            <person name="Florent S."/>
            <person name="Flores-Sandoval E."/>
            <person name="Fujiyama A."/>
            <person name="Fukuzawa H."/>
            <person name="Galik B."/>
            <person name="Grimanelli D."/>
            <person name="Grimwood J."/>
            <person name="Grossniklaus U."/>
            <person name="Hamada T."/>
            <person name="Haseloff J."/>
            <person name="Hetherington A."/>
            <person name="Higo A."/>
            <person name="Hirakawa Y."/>
            <person name="Hundley H."/>
            <person name="Ikeda Y."/>
            <person name="Inoue K."/>
            <person name="Inoue S."/>
            <person name="Ishida S."/>
            <person name="Jia Q."/>
            <person name="Kakita M."/>
            <person name="Kanazawa T."/>
            <person name="Kawai Y."/>
            <person name="Kawashima T."/>
            <person name="Kennedy M."/>
            <person name="Kinose K."/>
            <person name="Kinoshita T."/>
            <person name="Kohara Y."/>
            <person name="Koide E."/>
            <person name="Komatsu K."/>
            <person name="Kopischke S."/>
            <person name="Kubo M."/>
            <person name="Kyozuka J."/>
            <person name="Lagercrantz U."/>
            <person name="Lin S."/>
            <person name="Lindquist E."/>
            <person name="Lipzen A."/>
            <person name="Lu C."/>
            <person name="Luna E."/>
            <person name="Martienssen R."/>
            <person name="Minamino N."/>
            <person name="Mizutani M."/>
            <person name="Mizutani M."/>
            <person name="Mochizuki N."/>
            <person name="Monte I."/>
            <person name="Mosher R."/>
            <person name="Nagasaki H."/>
            <person name="Nakagami H."/>
            <person name="Naramoto S."/>
            <person name="Nishitani K."/>
            <person name="Ohtani M."/>
            <person name="Okamoto T."/>
            <person name="Okumura M."/>
            <person name="Phillips J."/>
            <person name="Pollak B."/>
            <person name="Reinders A."/>
            <person name="Roevekamp M."/>
            <person name="Sano R."/>
            <person name="Sawa S."/>
            <person name="Schmid M."/>
            <person name="Shirakawa M."/>
            <person name="Solano R."/>
            <person name="Spunde A."/>
            <person name="Suetsugu N."/>
            <person name="Sugano S."/>
            <person name="Sugiyama A."/>
            <person name="Sun R."/>
            <person name="Suzuki Y."/>
            <person name="Takenaka M."/>
            <person name="Takezawa D."/>
            <person name="Tomogane H."/>
            <person name="Tsuzuki M."/>
            <person name="Ueda T."/>
            <person name="Umeda M."/>
            <person name="Ward J."/>
            <person name="Watanabe Y."/>
            <person name="Yazaki K."/>
            <person name="Yokoyama R."/>
            <person name="Yoshitake Y."/>
            <person name="Yotsui I."/>
            <person name="Zachgo S."/>
            <person name="Schmutz J."/>
        </authorList>
    </citation>
    <scope>NUCLEOTIDE SEQUENCE [LARGE SCALE GENOMIC DNA]</scope>
    <source>
        <strain evidence="5">cv. B-3</strain>
    </source>
</reference>
<accession>A0A397ZMA3</accession>
<feature type="domain" description="Reverse transcriptase zinc-binding" evidence="3">
    <location>
        <begin position="2"/>
        <end position="51"/>
    </location>
</feature>
<evidence type="ECO:0000313" key="5">
    <source>
        <dbReference type="Proteomes" id="UP000264353"/>
    </source>
</evidence>
<dbReference type="InterPro" id="IPR052929">
    <property type="entry name" value="RNase_H-like_EbsB-rel"/>
</dbReference>
<dbReference type="InterPro" id="IPR036397">
    <property type="entry name" value="RNaseH_sf"/>
</dbReference>
<evidence type="ECO:0008006" key="6">
    <source>
        <dbReference type="Google" id="ProtNLM"/>
    </source>
</evidence>
<dbReference type="Proteomes" id="UP000264353">
    <property type="component" value="Chromosome A4"/>
</dbReference>
<proteinExistence type="predicted"/>
<evidence type="ECO:0000259" key="3">
    <source>
        <dbReference type="Pfam" id="PF13966"/>
    </source>
</evidence>
<feature type="transmembrane region" description="Helical" evidence="1">
    <location>
        <begin position="54"/>
        <end position="74"/>
    </location>
</feature>
<dbReference type="GO" id="GO:0003676">
    <property type="term" value="F:nucleic acid binding"/>
    <property type="evidence" value="ECO:0007669"/>
    <property type="project" value="InterPro"/>
</dbReference>
<organism evidence="4 5">
    <name type="scientific">Brassica campestris</name>
    <name type="common">Field mustard</name>
    <dbReference type="NCBI Taxonomy" id="3711"/>
    <lineage>
        <taxon>Eukaryota</taxon>
        <taxon>Viridiplantae</taxon>
        <taxon>Streptophyta</taxon>
        <taxon>Embryophyta</taxon>
        <taxon>Tracheophyta</taxon>
        <taxon>Spermatophyta</taxon>
        <taxon>Magnoliopsida</taxon>
        <taxon>eudicotyledons</taxon>
        <taxon>Gunneridae</taxon>
        <taxon>Pentapetalae</taxon>
        <taxon>rosids</taxon>
        <taxon>malvids</taxon>
        <taxon>Brassicales</taxon>
        <taxon>Brassicaceae</taxon>
        <taxon>Brassiceae</taxon>
        <taxon>Brassica</taxon>
    </lineage>
</organism>
<keyword evidence="1" id="KW-0472">Membrane</keyword>
<evidence type="ECO:0000259" key="2">
    <source>
        <dbReference type="Pfam" id="PF13456"/>
    </source>
</evidence>
<dbReference type="Gene3D" id="3.30.420.10">
    <property type="entry name" value="Ribonuclease H-like superfamily/Ribonuclease H"/>
    <property type="match status" value="1"/>
</dbReference>
<dbReference type="Pfam" id="PF13456">
    <property type="entry name" value="RVT_3"/>
    <property type="match status" value="1"/>
</dbReference>
<evidence type="ECO:0000313" key="4">
    <source>
        <dbReference type="EMBL" id="RID65484.1"/>
    </source>
</evidence>
<evidence type="ECO:0000256" key="1">
    <source>
        <dbReference type="SAM" id="Phobius"/>
    </source>
</evidence>
<dbReference type="InterPro" id="IPR002156">
    <property type="entry name" value="RNaseH_domain"/>
</dbReference>
<dbReference type="PANTHER" id="PTHR47074">
    <property type="entry name" value="BNAC02G40300D PROTEIN"/>
    <property type="match status" value="1"/>
</dbReference>
<dbReference type="EMBL" id="CM010631">
    <property type="protein sequence ID" value="RID65484.1"/>
    <property type="molecule type" value="Genomic_DNA"/>
</dbReference>
<sequence length="215" mass="24394">MLVWKALKRTLTVGTRLEDRHIDADPKCKRCGSPESINHLFVHCQYAQDVWRTALFVVGITTCYLAPAIVWQFWTARSKLVFEEFPLPAWRPGSSSAELEWTITRQKKVLQFAILEQHVFSSLMGEDLALRSTLLKCKDLGIRNLKCEAGSSFLINSIKNGNTLLELCGVVADILCTANYFEFIYFGWISRKDNSAIDMLAKHVLNVSSEDFALT</sequence>
<dbReference type="GO" id="GO:0004523">
    <property type="term" value="F:RNA-DNA hybrid ribonuclease activity"/>
    <property type="evidence" value="ECO:0007669"/>
    <property type="project" value="InterPro"/>
</dbReference>
<keyword evidence="1" id="KW-1133">Transmembrane helix</keyword>
<dbReference type="InterPro" id="IPR026960">
    <property type="entry name" value="RVT-Znf"/>
</dbReference>
<name>A0A397ZMA3_BRACM</name>
<dbReference type="PANTHER" id="PTHR47074:SF11">
    <property type="entry name" value="REVERSE TRANSCRIPTASE-LIKE PROTEIN"/>
    <property type="match status" value="1"/>
</dbReference>
<protein>
    <recommendedName>
        <fullName evidence="6">Reverse transcriptase zinc-binding domain-containing protein</fullName>
    </recommendedName>
</protein>
<feature type="domain" description="RNase H type-1" evidence="2">
    <location>
        <begin position="92"/>
        <end position="203"/>
    </location>
</feature>
<keyword evidence="1" id="KW-0812">Transmembrane</keyword>
<dbReference type="AlphaFoldDB" id="A0A397ZMA3"/>
<gene>
    <name evidence="4" type="ORF">BRARA_D00674</name>
</gene>